<keyword evidence="2" id="KW-1185">Reference proteome</keyword>
<reference evidence="1" key="2">
    <citation type="submission" date="2021-09" db="EMBL/GenBank/DDBJ databases">
        <authorList>
            <person name="Jia N."/>
            <person name="Wang J."/>
            <person name="Shi W."/>
            <person name="Du L."/>
            <person name="Sun Y."/>
            <person name="Zhan W."/>
            <person name="Jiang J."/>
            <person name="Wang Q."/>
            <person name="Zhang B."/>
            <person name="Ji P."/>
            <person name="Sakyi L.B."/>
            <person name="Cui X."/>
            <person name="Yuan T."/>
            <person name="Jiang B."/>
            <person name="Yang W."/>
            <person name="Lam T.T.-Y."/>
            <person name="Chang Q."/>
            <person name="Ding S."/>
            <person name="Wang X."/>
            <person name="Zhu J."/>
            <person name="Ruan X."/>
            <person name="Zhao L."/>
            <person name="Wei J."/>
            <person name="Que T."/>
            <person name="Du C."/>
            <person name="Cheng J."/>
            <person name="Dai P."/>
            <person name="Han X."/>
            <person name="Huang E."/>
            <person name="Gao Y."/>
            <person name="Liu J."/>
            <person name="Shao H."/>
            <person name="Ye R."/>
            <person name="Li L."/>
            <person name="Wei W."/>
            <person name="Wang X."/>
            <person name="Wang C."/>
            <person name="Huo Q."/>
            <person name="Li W."/>
            <person name="Guo W."/>
            <person name="Chen H."/>
            <person name="Chen S."/>
            <person name="Zhou L."/>
            <person name="Zhou L."/>
            <person name="Ni X."/>
            <person name="Tian J."/>
            <person name="Zhou Y."/>
            <person name="Sheng Y."/>
            <person name="Liu T."/>
            <person name="Pan Y."/>
            <person name="Xia L."/>
            <person name="Li J."/>
            <person name="Zhao F."/>
            <person name="Cao W."/>
        </authorList>
    </citation>
    <scope>NUCLEOTIDE SEQUENCE</scope>
    <source>
        <strain evidence="1">Rmic-2018</strain>
        <tissue evidence="1">Larvae</tissue>
    </source>
</reference>
<organism evidence="1 2">
    <name type="scientific">Rhipicephalus microplus</name>
    <name type="common">Cattle tick</name>
    <name type="synonym">Boophilus microplus</name>
    <dbReference type="NCBI Taxonomy" id="6941"/>
    <lineage>
        <taxon>Eukaryota</taxon>
        <taxon>Metazoa</taxon>
        <taxon>Ecdysozoa</taxon>
        <taxon>Arthropoda</taxon>
        <taxon>Chelicerata</taxon>
        <taxon>Arachnida</taxon>
        <taxon>Acari</taxon>
        <taxon>Parasitiformes</taxon>
        <taxon>Ixodida</taxon>
        <taxon>Ixodoidea</taxon>
        <taxon>Ixodidae</taxon>
        <taxon>Rhipicephalinae</taxon>
        <taxon>Rhipicephalus</taxon>
        <taxon>Boophilus</taxon>
    </lineage>
</organism>
<gene>
    <name evidence="1" type="ORF">HPB51_008938</name>
</gene>
<dbReference type="AlphaFoldDB" id="A0A9J6D4M4"/>
<proteinExistence type="predicted"/>
<name>A0A9J6D4M4_RHIMP</name>
<accession>A0A9J6D4M4</accession>
<dbReference type="Proteomes" id="UP000821866">
    <property type="component" value="Chromosome 9"/>
</dbReference>
<evidence type="ECO:0000313" key="2">
    <source>
        <dbReference type="Proteomes" id="UP000821866"/>
    </source>
</evidence>
<reference evidence="1" key="1">
    <citation type="journal article" date="2020" name="Cell">
        <title>Large-Scale Comparative Analyses of Tick Genomes Elucidate Their Genetic Diversity and Vector Capacities.</title>
        <authorList>
            <consortium name="Tick Genome and Microbiome Consortium (TIGMIC)"/>
            <person name="Jia N."/>
            <person name="Wang J."/>
            <person name="Shi W."/>
            <person name="Du L."/>
            <person name="Sun Y."/>
            <person name="Zhan W."/>
            <person name="Jiang J.F."/>
            <person name="Wang Q."/>
            <person name="Zhang B."/>
            <person name="Ji P."/>
            <person name="Bell-Sakyi L."/>
            <person name="Cui X.M."/>
            <person name="Yuan T.T."/>
            <person name="Jiang B.G."/>
            <person name="Yang W.F."/>
            <person name="Lam T.T."/>
            <person name="Chang Q.C."/>
            <person name="Ding S.J."/>
            <person name="Wang X.J."/>
            <person name="Zhu J.G."/>
            <person name="Ruan X.D."/>
            <person name="Zhao L."/>
            <person name="Wei J.T."/>
            <person name="Ye R.Z."/>
            <person name="Que T.C."/>
            <person name="Du C.H."/>
            <person name="Zhou Y.H."/>
            <person name="Cheng J.X."/>
            <person name="Dai P.F."/>
            <person name="Guo W.B."/>
            <person name="Han X.H."/>
            <person name="Huang E.J."/>
            <person name="Li L.F."/>
            <person name="Wei W."/>
            <person name="Gao Y.C."/>
            <person name="Liu J.Z."/>
            <person name="Shao H.Z."/>
            <person name="Wang X."/>
            <person name="Wang C.C."/>
            <person name="Yang T.C."/>
            <person name="Huo Q.B."/>
            <person name="Li W."/>
            <person name="Chen H.Y."/>
            <person name="Chen S.E."/>
            <person name="Zhou L.G."/>
            <person name="Ni X.B."/>
            <person name="Tian J.H."/>
            <person name="Sheng Y."/>
            <person name="Liu T."/>
            <person name="Pan Y.S."/>
            <person name="Xia L.Y."/>
            <person name="Li J."/>
            <person name="Zhao F."/>
            <person name="Cao W.C."/>
        </authorList>
    </citation>
    <scope>NUCLEOTIDE SEQUENCE</scope>
    <source>
        <strain evidence="1">Rmic-2018</strain>
    </source>
</reference>
<dbReference type="VEuPathDB" id="VectorBase:LOC119178803"/>
<comment type="caution">
    <text evidence="1">The sequence shown here is derived from an EMBL/GenBank/DDBJ whole genome shotgun (WGS) entry which is preliminary data.</text>
</comment>
<evidence type="ECO:0000313" key="1">
    <source>
        <dbReference type="EMBL" id="KAH8009008.1"/>
    </source>
</evidence>
<protein>
    <submittedName>
        <fullName evidence="1">Uncharacterized protein</fullName>
    </submittedName>
</protein>
<dbReference type="EMBL" id="JABSTU010000011">
    <property type="protein sequence ID" value="KAH8009008.1"/>
    <property type="molecule type" value="Genomic_DNA"/>
</dbReference>
<sequence>MVPFIKGERRVKGGLDSEETCHLQVIFAGPSDLAANSEISTASNPTHLTAQDNVDKSLAQVLETCYGGLVYKESVRKASESSLRALTKTCNTSELNGLQDVDPALLLQACVRTCDAQAKGREHALGVIIPSVAKGLSSSVAEARHTRYRLHSVLSLHILS</sequence>